<feature type="non-terminal residue" evidence="5">
    <location>
        <position position="226"/>
    </location>
</feature>
<dbReference type="OrthoDB" id="60033at2759"/>
<protein>
    <submittedName>
        <fullName evidence="5">451_t:CDS:1</fullName>
    </submittedName>
</protein>
<accession>A0A9N9BX20</accession>
<evidence type="ECO:0000256" key="2">
    <source>
        <dbReference type="ARBA" id="ARBA00023012"/>
    </source>
</evidence>
<proteinExistence type="predicted"/>
<name>A0A9N9BX20_9GLOM</name>
<keyword evidence="1" id="KW-0597">Phosphoprotein</keyword>
<feature type="domain" description="Histidine kinase" evidence="4">
    <location>
        <begin position="86"/>
        <end position="226"/>
    </location>
</feature>
<dbReference type="EMBL" id="CAJVPI010000903">
    <property type="protein sequence ID" value="CAG8581259.1"/>
    <property type="molecule type" value="Genomic_DNA"/>
</dbReference>
<sequence>MKARDESSLEKPEMAGDMRSISDVSDGEHVYVYASLCKGVRVRVGGEWELRKEWEKNQKYAQSSREISHGSSQDGLWDWSSLPLFAQTRPIESQSTPIHTYSRNITEQLDMVEVVSRAFDVVISVVNDVLDAAKLDAHKLTLMNRIFDLWALVEKIVTMFGERVGARKLELIVLYDPETLSRYVKADPERLQQVIMNLLSNAIKFTDNGEIMIKVSIKNKYLILVS</sequence>
<keyword evidence="6" id="KW-1185">Reference proteome</keyword>
<evidence type="ECO:0000256" key="3">
    <source>
        <dbReference type="SAM" id="MobiDB-lite"/>
    </source>
</evidence>
<dbReference type="InterPro" id="IPR005467">
    <property type="entry name" value="His_kinase_dom"/>
</dbReference>
<dbReference type="PANTHER" id="PTHR45339">
    <property type="entry name" value="HYBRID SIGNAL TRANSDUCTION HISTIDINE KINASE J"/>
    <property type="match status" value="1"/>
</dbReference>
<evidence type="ECO:0000259" key="4">
    <source>
        <dbReference type="PROSITE" id="PS50109"/>
    </source>
</evidence>
<dbReference type="Gene3D" id="3.30.565.10">
    <property type="entry name" value="Histidine kinase-like ATPase, C-terminal domain"/>
    <property type="match status" value="1"/>
</dbReference>
<feature type="region of interest" description="Disordered" evidence="3">
    <location>
        <begin position="1"/>
        <end position="20"/>
    </location>
</feature>
<dbReference type="PROSITE" id="PS50109">
    <property type="entry name" value="HIS_KIN"/>
    <property type="match status" value="1"/>
</dbReference>
<evidence type="ECO:0000313" key="5">
    <source>
        <dbReference type="EMBL" id="CAG8581259.1"/>
    </source>
</evidence>
<dbReference type="Proteomes" id="UP000789739">
    <property type="component" value="Unassembled WGS sequence"/>
</dbReference>
<gene>
    <name evidence="5" type="ORF">PBRASI_LOCUS6630</name>
</gene>
<evidence type="ECO:0000313" key="6">
    <source>
        <dbReference type="Proteomes" id="UP000789739"/>
    </source>
</evidence>
<dbReference type="PANTHER" id="PTHR45339:SF1">
    <property type="entry name" value="HYBRID SIGNAL TRANSDUCTION HISTIDINE KINASE J"/>
    <property type="match status" value="1"/>
</dbReference>
<reference evidence="5" key="1">
    <citation type="submission" date="2021-06" db="EMBL/GenBank/DDBJ databases">
        <authorList>
            <person name="Kallberg Y."/>
            <person name="Tangrot J."/>
            <person name="Rosling A."/>
        </authorList>
    </citation>
    <scope>NUCLEOTIDE SEQUENCE</scope>
    <source>
        <strain evidence="5">BR232B</strain>
    </source>
</reference>
<feature type="compositionally biased region" description="Basic and acidic residues" evidence="3">
    <location>
        <begin position="1"/>
        <end position="16"/>
    </location>
</feature>
<dbReference type="SUPFAM" id="SSF55874">
    <property type="entry name" value="ATPase domain of HSP90 chaperone/DNA topoisomerase II/histidine kinase"/>
    <property type="match status" value="1"/>
</dbReference>
<dbReference type="InterPro" id="IPR036890">
    <property type="entry name" value="HATPase_C_sf"/>
</dbReference>
<evidence type="ECO:0000256" key="1">
    <source>
        <dbReference type="ARBA" id="ARBA00022553"/>
    </source>
</evidence>
<keyword evidence="2" id="KW-0902">Two-component regulatory system</keyword>
<comment type="caution">
    <text evidence="5">The sequence shown here is derived from an EMBL/GenBank/DDBJ whole genome shotgun (WGS) entry which is preliminary data.</text>
</comment>
<dbReference type="GO" id="GO:0000160">
    <property type="term" value="P:phosphorelay signal transduction system"/>
    <property type="evidence" value="ECO:0007669"/>
    <property type="project" value="UniProtKB-KW"/>
</dbReference>
<dbReference type="AlphaFoldDB" id="A0A9N9BX20"/>
<organism evidence="5 6">
    <name type="scientific">Paraglomus brasilianum</name>
    <dbReference type="NCBI Taxonomy" id="144538"/>
    <lineage>
        <taxon>Eukaryota</taxon>
        <taxon>Fungi</taxon>
        <taxon>Fungi incertae sedis</taxon>
        <taxon>Mucoromycota</taxon>
        <taxon>Glomeromycotina</taxon>
        <taxon>Glomeromycetes</taxon>
        <taxon>Paraglomerales</taxon>
        <taxon>Paraglomeraceae</taxon>
        <taxon>Paraglomus</taxon>
    </lineage>
</organism>